<protein>
    <submittedName>
        <fullName evidence="2">Uncharacterized protein</fullName>
    </submittedName>
</protein>
<evidence type="ECO:0000313" key="3">
    <source>
        <dbReference type="Proteomes" id="UP000823388"/>
    </source>
</evidence>
<dbReference type="Proteomes" id="UP000823388">
    <property type="component" value="Chromosome 1K"/>
</dbReference>
<dbReference type="EMBL" id="CM029037">
    <property type="protein sequence ID" value="KAG2659970.1"/>
    <property type="molecule type" value="Genomic_DNA"/>
</dbReference>
<name>A0A8T0XJ71_PANVG</name>
<gene>
    <name evidence="2" type="ORF">PVAP13_1KG387500</name>
</gene>
<evidence type="ECO:0000313" key="2">
    <source>
        <dbReference type="EMBL" id="KAG2659970.1"/>
    </source>
</evidence>
<proteinExistence type="predicted"/>
<sequence length="246" mass="26253">MRRPTDTEHRQPVAAASFAHAQGQLSTDAAARSRSQWKVTWRLMSPPSWLASSTARSCLTCRFDLCPSAPGISMCINPPPPPPASFQRPAAPAWEVRSATHARALARAALLARIAWPPYGSPPAGVRALGSRCRAGLAGGGTGMWGAAGEPARGAPPGAGHVGQAEYTFPCSAPGIFVPRPARSARQPRPLRRSSPRGGYATSCVRSSCRFSESASQTWCRWVGEAREESRRGKRFPASFALLRPV</sequence>
<dbReference type="AlphaFoldDB" id="A0A8T0XJ71"/>
<feature type="region of interest" description="Disordered" evidence="1">
    <location>
        <begin position="180"/>
        <end position="201"/>
    </location>
</feature>
<keyword evidence="3" id="KW-1185">Reference proteome</keyword>
<reference evidence="2" key="1">
    <citation type="submission" date="2020-05" db="EMBL/GenBank/DDBJ databases">
        <title>WGS assembly of Panicum virgatum.</title>
        <authorList>
            <person name="Lovell J.T."/>
            <person name="Jenkins J."/>
            <person name="Shu S."/>
            <person name="Juenger T.E."/>
            <person name="Schmutz J."/>
        </authorList>
    </citation>
    <scope>NUCLEOTIDE SEQUENCE</scope>
    <source>
        <strain evidence="2">AP13</strain>
    </source>
</reference>
<organism evidence="2 3">
    <name type="scientific">Panicum virgatum</name>
    <name type="common">Blackwell switchgrass</name>
    <dbReference type="NCBI Taxonomy" id="38727"/>
    <lineage>
        <taxon>Eukaryota</taxon>
        <taxon>Viridiplantae</taxon>
        <taxon>Streptophyta</taxon>
        <taxon>Embryophyta</taxon>
        <taxon>Tracheophyta</taxon>
        <taxon>Spermatophyta</taxon>
        <taxon>Magnoliopsida</taxon>
        <taxon>Liliopsida</taxon>
        <taxon>Poales</taxon>
        <taxon>Poaceae</taxon>
        <taxon>PACMAD clade</taxon>
        <taxon>Panicoideae</taxon>
        <taxon>Panicodae</taxon>
        <taxon>Paniceae</taxon>
        <taxon>Panicinae</taxon>
        <taxon>Panicum</taxon>
        <taxon>Panicum sect. Hiantes</taxon>
    </lineage>
</organism>
<comment type="caution">
    <text evidence="2">The sequence shown here is derived from an EMBL/GenBank/DDBJ whole genome shotgun (WGS) entry which is preliminary data.</text>
</comment>
<evidence type="ECO:0000256" key="1">
    <source>
        <dbReference type="SAM" id="MobiDB-lite"/>
    </source>
</evidence>
<accession>A0A8T0XJ71</accession>